<feature type="signal peptide" evidence="3">
    <location>
        <begin position="1"/>
        <end position="18"/>
    </location>
</feature>
<dbReference type="Gene3D" id="3.40.190.10">
    <property type="entry name" value="Periplasmic binding protein-like II"/>
    <property type="match status" value="2"/>
</dbReference>
<dbReference type="SUPFAM" id="SSF53850">
    <property type="entry name" value="Periplasmic binding protein-like II"/>
    <property type="match status" value="1"/>
</dbReference>
<proteinExistence type="predicted"/>
<feature type="domain" description="Solute-binding protein family 3/N-terminal" evidence="4">
    <location>
        <begin position="23"/>
        <end position="247"/>
    </location>
</feature>
<dbReference type="Pfam" id="PF00497">
    <property type="entry name" value="SBP_bac_3"/>
    <property type="match status" value="1"/>
</dbReference>
<evidence type="ECO:0000313" key="6">
    <source>
        <dbReference type="Proteomes" id="UP000075391"/>
    </source>
</evidence>
<dbReference type="InterPro" id="IPR001638">
    <property type="entry name" value="Solute-binding_3/MltF_N"/>
</dbReference>
<dbReference type="Proteomes" id="UP000075391">
    <property type="component" value="Unassembled WGS sequence"/>
</dbReference>
<feature type="region of interest" description="Disordered" evidence="2">
    <location>
        <begin position="247"/>
        <end position="271"/>
    </location>
</feature>
<name>A0A150WFN3_BDEBC</name>
<evidence type="ECO:0000259" key="4">
    <source>
        <dbReference type="SMART" id="SM00062"/>
    </source>
</evidence>
<gene>
    <name evidence="5" type="ORF">AZI85_06155</name>
</gene>
<comment type="caution">
    <text evidence="5">The sequence shown here is derived from an EMBL/GenBank/DDBJ whole genome shotgun (WGS) entry which is preliminary data.</text>
</comment>
<accession>A0A150WFN3</accession>
<evidence type="ECO:0000256" key="1">
    <source>
        <dbReference type="ARBA" id="ARBA00022729"/>
    </source>
</evidence>
<protein>
    <recommendedName>
        <fullName evidence="4">Solute-binding protein family 3/N-terminal domain-containing protein</fullName>
    </recommendedName>
</protein>
<sequence length="271" mass="30725">MKIILPAFLISVVLALSAKGQSHVIVGHDFDPFYYSDAGPGVQGACYDILKKLCDATEENCKFKIAPLRNMLRMLKEGEADIGCPLGPSPQRGRVYYYSEKVFDTRYSFFARPAVAKKIKDYDSLSQLKVGVFSPSMTEVSLQQVHEYMDKKFKIYPEKTVVNTLRKVENNSYDLAYANADVAKTWIKKNRSKLVEVTGLGEPTEYSIVFSRKKFSPAEFQKFQTKLRELQHSHALDEIAAKHNLKISLNDEPEEARNSRGSRRTPATKNP</sequence>
<dbReference type="AlphaFoldDB" id="A0A150WFN3"/>
<dbReference type="EMBL" id="LUKF01000016">
    <property type="protein sequence ID" value="KYG61802.1"/>
    <property type="molecule type" value="Genomic_DNA"/>
</dbReference>
<evidence type="ECO:0000313" key="5">
    <source>
        <dbReference type="EMBL" id="KYG61802.1"/>
    </source>
</evidence>
<organism evidence="5 6">
    <name type="scientific">Bdellovibrio bacteriovorus</name>
    <dbReference type="NCBI Taxonomy" id="959"/>
    <lineage>
        <taxon>Bacteria</taxon>
        <taxon>Pseudomonadati</taxon>
        <taxon>Bdellovibrionota</taxon>
        <taxon>Bdellovibrionia</taxon>
        <taxon>Bdellovibrionales</taxon>
        <taxon>Pseudobdellovibrionaceae</taxon>
        <taxon>Bdellovibrio</taxon>
    </lineage>
</organism>
<dbReference type="PANTHER" id="PTHR35936">
    <property type="entry name" value="MEMBRANE-BOUND LYTIC MUREIN TRANSGLYCOSYLASE F"/>
    <property type="match status" value="1"/>
</dbReference>
<dbReference type="PANTHER" id="PTHR35936:SF25">
    <property type="entry name" value="ABC TRANSPORTER SUBSTRATE-BINDING PROTEIN"/>
    <property type="match status" value="1"/>
</dbReference>
<reference evidence="5 6" key="1">
    <citation type="submission" date="2016-03" db="EMBL/GenBank/DDBJ databases">
        <authorList>
            <person name="Ploux O."/>
        </authorList>
    </citation>
    <scope>NUCLEOTIDE SEQUENCE [LARGE SCALE GENOMIC DNA]</scope>
    <source>
        <strain evidence="5 6">BER2</strain>
    </source>
</reference>
<dbReference type="OrthoDB" id="5290551at2"/>
<evidence type="ECO:0000256" key="3">
    <source>
        <dbReference type="SAM" id="SignalP"/>
    </source>
</evidence>
<keyword evidence="1 3" id="KW-0732">Signal</keyword>
<dbReference type="RefSeq" id="WP_063243951.1">
    <property type="nucleotide sequence ID" value="NZ_LUKF01000016.1"/>
</dbReference>
<evidence type="ECO:0000256" key="2">
    <source>
        <dbReference type="SAM" id="MobiDB-lite"/>
    </source>
</evidence>
<feature type="chain" id="PRO_5007572811" description="Solute-binding protein family 3/N-terminal domain-containing protein" evidence="3">
    <location>
        <begin position="19"/>
        <end position="271"/>
    </location>
</feature>
<dbReference type="SMART" id="SM00062">
    <property type="entry name" value="PBPb"/>
    <property type="match status" value="1"/>
</dbReference>